<dbReference type="SUPFAM" id="SSF48452">
    <property type="entry name" value="TPR-like"/>
    <property type="match status" value="4"/>
</dbReference>
<accession>A0ABX8QQR8</accession>
<keyword evidence="2 3" id="KW-0238">DNA-binding</keyword>
<dbReference type="InterPro" id="IPR058852">
    <property type="entry name" value="HTH_77"/>
</dbReference>
<dbReference type="SMART" id="SM01043">
    <property type="entry name" value="BTAD"/>
    <property type="match status" value="1"/>
</dbReference>
<dbReference type="EMBL" id="CP059572">
    <property type="protein sequence ID" value="QXJ20988.1"/>
    <property type="molecule type" value="Genomic_DNA"/>
</dbReference>
<name>A0ABX8QQR8_9ACTN</name>
<dbReference type="Pfam" id="PF25872">
    <property type="entry name" value="HTH_77"/>
    <property type="match status" value="1"/>
</dbReference>
<comment type="similarity">
    <text evidence="1">Belongs to the AfsR/DnrI/RedD regulatory family.</text>
</comment>
<gene>
    <name evidence="6" type="ORF">AGRA3207_001791</name>
</gene>
<evidence type="ECO:0000256" key="3">
    <source>
        <dbReference type="PROSITE-ProRule" id="PRU01091"/>
    </source>
</evidence>
<dbReference type="Gene3D" id="1.25.40.10">
    <property type="entry name" value="Tetratricopeptide repeat domain"/>
    <property type="match status" value="3"/>
</dbReference>
<feature type="region of interest" description="Disordered" evidence="4">
    <location>
        <begin position="1019"/>
        <end position="1038"/>
    </location>
</feature>
<dbReference type="SUPFAM" id="SSF52540">
    <property type="entry name" value="P-loop containing nucleoside triphosphate hydrolases"/>
    <property type="match status" value="1"/>
</dbReference>
<evidence type="ECO:0000256" key="1">
    <source>
        <dbReference type="ARBA" id="ARBA00005820"/>
    </source>
</evidence>
<feature type="DNA-binding region" description="OmpR/PhoB-type" evidence="3">
    <location>
        <begin position="1"/>
        <end position="97"/>
    </location>
</feature>
<dbReference type="Proteomes" id="UP001049518">
    <property type="component" value="Chromosome"/>
</dbReference>
<evidence type="ECO:0000313" key="7">
    <source>
        <dbReference type="Proteomes" id="UP001049518"/>
    </source>
</evidence>
<dbReference type="PANTHER" id="PTHR47691:SF3">
    <property type="entry name" value="HTH-TYPE TRANSCRIPTIONAL REGULATOR RV0890C-RELATED"/>
    <property type="match status" value="1"/>
</dbReference>
<evidence type="ECO:0000256" key="4">
    <source>
        <dbReference type="SAM" id="MobiDB-lite"/>
    </source>
</evidence>
<dbReference type="Pfam" id="PF00486">
    <property type="entry name" value="Trans_reg_C"/>
    <property type="match status" value="1"/>
</dbReference>
<proteinExistence type="inferred from homology"/>
<dbReference type="Gene3D" id="1.10.10.10">
    <property type="entry name" value="Winged helix-like DNA-binding domain superfamily/Winged helix DNA-binding domain"/>
    <property type="match status" value="1"/>
</dbReference>
<evidence type="ECO:0000259" key="5">
    <source>
        <dbReference type="PROSITE" id="PS51755"/>
    </source>
</evidence>
<dbReference type="InterPro" id="IPR027417">
    <property type="entry name" value="P-loop_NTPase"/>
</dbReference>
<dbReference type="Gene3D" id="3.40.50.300">
    <property type="entry name" value="P-loop containing nucleotide triphosphate hydrolases"/>
    <property type="match status" value="1"/>
</dbReference>
<protein>
    <submittedName>
        <fullName evidence="6">Winged helix-turn-helix domain-containing protein</fullName>
    </submittedName>
</protein>
<sequence>MRFGVLGPLEVRAEDGTPVQVADLKVRALLAALLAHAGRAVPSGRLIDDLWGGGALPADPAATLRARVSQLRRTLEDAEPGARALVRSRPPGYRLDARPDDAARFAALAARAAGTGDPAERAALLDEALGLWRGPAYAGFADTASAGPEAARLDDLRLAALEGRAEARLDLGEHESLAAELRGLVDEHPLRERLRAAYMRALYRTGRPAEALAAYDEHRRRLRDELGADPGPALAALHRAVLRQDPAEGPRAPVAALPAEVTPLIGRDAALREITGLLDGARLLTLHGPGGVGKTRLAVAAAGRVLGRHPDGVWFVPLDEGAPPGASADDVAGVVAGVLGLRDDAGTPGTPGGRLAEALRGKRALLVLDNCEHAVEGVARLVAGLLRDVPGVRVLATGREPLGISGERLWTVPPLSAPDAAELFAARAADAAPGFPADATGSGAVAVICARLDGLPLALELAATRVRALGVDELARRLDDRFRLLSAGARDAPARQRTLRAVIDWSWEPLDEAERATLRRLAVHAGGATLDAAAEVGGGDLDVLARLVDRSLVVVGEGPRYRLLESVAAYCVERLREAGEYEETRRRHVHHYTTLAEHLETRLRGAGQREALARLRAETANLRTALDTAVQHGDADVALRLVNAMGWAWFLWGRVSEARRALERALALPGGSPVALARARAWHTGFTMLDGDGADRDERCRAALSAFDGLSAPDKAGDPWGRAWAAWFLGSVRAGFGDLTEIGDLTGRALAGFRALGDGWGEAAALATRAAQAVVAGDLGAAGRDGERSLELFGAAGDRWGRLQATGTLGLVAEVTGDYDRAAGLHGRGLRDAEELGLWTEVSGALSRLGRIALLTGDHERADALHERARLLAVRESHRRMEHFADVGLALAARRRGALEEAETRLRGWLDWCRGIDGAPGLAFLLAELGFIAELRGDAAGALALHAEGLAAARATGNPRAVALALEGTAGAQALAGRIEDAARSLDAASGRRASAGAPLPPAERGDVDRITARIAQARRARGSASSITAPVSTNAAG</sequence>
<dbReference type="InterPro" id="IPR011990">
    <property type="entry name" value="TPR-like_helical_dom_sf"/>
</dbReference>
<dbReference type="RefSeq" id="WP_231334104.1">
    <property type="nucleotide sequence ID" value="NZ_CP059572.1"/>
</dbReference>
<dbReference type="SUPFAM" id="SSF46894">
    <property type="entry name" value="C-terminal effector domain of the bipartite response regulators"/>
    <property type="match status" value="1"/>
</dbReference>
<organism evidence="6 7">
    <name type="scientific">Actinomadura graeca</name>
    <dbReference type="NCBI Taxonomy" id="2750812"/>
    <lineage>
        <taxon>Bacteria</taxon>
        <taxon>Bacillati</taxon>
        <taxon>Actinomycetota</taxon>
        <taxon>Actinomycetes</taxon>
        <taxon>Streptosporangiales</taxon>
        <taxon>Thermomonosporaceae</taxon>
        <taxon>Actinomadura</taxon>
    </lineage>
</organism>
<keyword evidence="7" id="KW-1185">Reference proteome</keyword>
<dbReference type="InterPro" id="IPR036388">
    <property type="entry name" value="WH-like_DNA-bd_sf"/>
</dbReference>
<evidence type="ECO:0000313" key="6">
    <source>
        <dbReference type="EMBL" id="QXJ20988.1"/>
    </source>
</evidence>
<feature type="region of interest" description="Disordered" evidence="4">
    <location>
        <begin position="990"/>
        <end position="1009"/>
    </location>
</feature>
<dbReference type="CDD" id="cd15831">
    <property type="entry name" value="BTAD"/>
    <property type="match status" value="1"/>
</dbReference>
<evidence type="ECO:0000256" key="2">
    <source>
        <dbReference type="ARBA" id="ARBA00023125"/>
    </source>
</evidence>
<dbReference type="PROSITE" id="PS51755">
    <property type="entry name" value="OMPR_PHOB"/>
    <property type="match status" value="1"/>
</dbReference>
<dbReference type="SMART" id="SM00862">
    <property type="entry name" value="Trans_reg_C"/>
    <property type="match status" value="1"/>
</dbReference>
<dbReference type="InterPro" id="IPR005158">
    <property type="entry name" value="BTAD"/>
</dbReference>
<feature type="domain" description="OmpR/PhoB-type" evidence="5">
    <location>
        <begin position="1"/>
        <end position="97"/>
    </location>
</feature>
<dbReference type="InterPro" id="IPR001867">
    <property type="entry name" value="OmpR/PhoB-type_DNA-bd"/>
</dbReference>
<dbReference type="PRINTS" id="PR00364">
    <property type="entry name" value="DISEASERSIST"/>
</dbReference>
<dbReference type="InterPro" id="IPR016032">
    <property type="entry name" value="Sig_transdc_resp-reg_C-effctor"/>
</dbReference>
<reference evidence="6" key="1">
    <citation type="submission" date="2020-07" db="EMBL/GenBank/DDBJ databases">
        <authorList>
            <person name="Tarantini F.S."/>
            <person name="Hong K.W."/>
            <person name="Chan K.G."/>
        </authorList>
    </citation>
    <scope>NUCLEOTIDE SEQUENCE</scope>
    <source>
        <strain evidence="6">32-07</strain>
    </source>
</reference>
<dbReference type="PANTHER" id="PTHR47691">
    <property type="entry name" value="REGULATOR-RELATED"/>
    <property type="match status" value="1"/>
</dbReference>
<dbReference type="Pfam" id="PF03704">
    <property type="entry name" value="BTAD"/>
    <property type="match status" value="1"/>
</dbReference>